<feature type="domain" description="Arginosuccinate synthase C-terminal" evidence="11">
    <location>
        <begin position="171"/>
        <end position="386"/>
    </location>
</feature>
<dbReference type="FunFam" id="3.90.1260.10:FF:000007">
    <property type="entry name" value="Argininosuccinate synthase"/>
    <property type="match status" value="1"/>
</dbReference>
<comment type="similarity">
    <text evidence="9">Belongs to the argininosuccinate synthase family. Type 1 subfamily.</text>
</comment>
<keyword evidence="7 9" id="KW-0547">Nucleotide-binding</keyword>
<feature type="binding site" evidence="9">
    <location>
        <position position="114"/>
    </location>
    <ligand>
        <name>ATP</name>
        <dbReference type="ChEBI" id="CHEBI:30616"/>
    </ligand>
</feature>
<feature type="binding site" evidence="9">
    <location>
        <position position="121"/>
    </location>
    <ligand>
        <name>L-aspartate</name>
        <dbReference type="ChEBI" id="CHEBI:29991"/>
    </ligand>
</feature>
<reference evidence="12 13" key="1">
    <citation type="journal article" date="2016" name="Sci. Rep.">
        <title>Metabolic traits of an uncultured archaeal lineage -MSBL1- from brine pools of the Red Sea.</title>
        <authorList>
            <person name="Mwirichia R."/>
            <person name="Alam I."/>
            <person name="Rashid M."/>
            <person name="Vinu M."/>
            <person name="Ba-Alawi W."/>
            <person name="Anthony Kamau A."/>
            <person name="Kamanda Ngugi D."/>
            <person name="Goker M."/>
            <person name="Klenk H.P."/>
            <person name="Bajic V."/>
            <person name="Stingl U."/>
        </authorList>
    </citation>
    <scope>NUCLEOTIDE SEQUENCE [LARGE SCALE GENOMIC DNA]</scope>
    <source>
        <strain evidence="12">SCGC-AAA261C02</strain>
    </source>
</reference>
<feature type="binding site" evidence="9">
    <location>
        <begin position="6"/>
        <end position="14"/>
    </location>
    <ligand>
        <name>ATP</name>
        <dbReference type="ChEBI" id="CHEBI:30616"/>
    </ligand>
</feature>
<dbReference type="InterPro" id="IPR023434">
    <property type="entry name" value="Arginosuc_synth_type_1_subfam"/>
</dbReference>
<dbReference type="GO" id="GO:0005524">
    <property type="term" value="F:ATP binding"/>
    <property type="evidence" value="ECO:0007669"/>
    <property type="project" value="UniProtKB-UniRule"/>
</dbReference>
<dbReference type="HAMAP" id="MF_00005">
    <property type="entry name" value="Arg_succ_synth_type1"/>
    <property type="match status" value="1"/>
</dbReference>
<dbReference type="InterPro" id="IPR048267">
    <property type="entry name" value="Arginosuc_syn_N"/>
</dbReference>
<feature type="binding site" evidence="9">
    <location>
        <position position="116"/>
    </location>
    <ligand>
        <name>L-aspartate</name>
        <dbReference type="ChEBI" id="CHEBI:29991"/>
    </ligand>
</feature>
<feature type="binding site" evidence="9">
    <location>
        <position position="84"/>
    </location>
    <ligand>
        <name>L-citrulline</name>
        <dbReference type="ChEBI" id="CHEBI:57743"/>
    </ligand>
</feature>
<evidence type="ECO:0000259" key="11">
    <source>
        <dbReference type="Pfam" id="PF20979"/>
    </source>
</evidence>
<comment type="subunit">
    <text evidence="2 9">Homotetramer.</text>
</comment>
<dbReference type="Gene3D" id="3.40.50.620">
    <property type="entry name" value="HUPs"/>
    <property type="match status" value="1"/>
</dbReference>
<feature type="binding site" evidence="9">
    <location>
        <position position="120"/>
    </location>
    <ligand>
        <name>L-citrulline</name>
        <dbReference type="ChEBI" id="CHEBI:57743"/>
    </ligand>
</feature>
<evidence type="ECO:0000256" key="8">
    <source>
        <dbReference type="ARBA" id="ARBA00022840"/>
    </source>
</evidence>
<comment type="subcellular location">
    <subcellularLocation>
        <location evidence="9">Cytoplasm</location>
    </subcellularLocation>
</comment>
<dbReference type="InterPro" id="IPR018223">
    <property type="entry name" value="Arginosuc_synth_CS"/>
</dbReference>
<keyword evidence="5 9" id="KW-0436">Ligase</keyword>
<name>A0A133V227_9EURY</name>
<dbReference type="SUPFAM" id="SSF52402">
    <property type="entry name" value="Adenine nucleotide alpha hydrolases-like"/>
    <property type="match status" value="1"/>
</dbReference>
<dbReference type="Pfam" id="PF00764">
    <property type="entry name" value="Arginosuc_synth"/>
    <property type="match status" value="1"/>
</dbReference>
<feature type="binding site" evidence="9">
    <location>
        <position position="268"/>
    </location>
    <ligand>
        <name>L-citrulline</name>
        <dbReference type="ChEBI" id="CHEBI:57743"/>
    </ligand>
</feature>
<keyword evidence="13" id="KW-1185">Reference proteome</keyword>
<protein>
    <recommendedName>
        <fullName evidence="3 9">Argininosuccinate synthase</fullName>
        <ecNumber evidence="3 9">6.3.4.5</ecNumber>
    </recommendedName>
    <alternativeName>
        <fullName evidence="9">Citrulline--aspartate ligase</fullName>
    </alternativeName>
</protein>
<dbReference type="GO" id="GO:0005737">
    <property type="term" value="C:cytoplasm"/>
    <property type="evidence" value="ECO:0007669"/>
    <property type="project" value="UniProtKB-SubCell"/>
</dbReference>
<dbReference type="Gene3D" id="3.90.1260.10">
    <property type="entry name" value="Argininosuccinate synthetase, chain A, domain 2"/>
    <property type="match status" value="1"/>
</dbReference>
<dbReference type="InterPro" id="IPR001518">
    <property type="entry name" value="Arginosuc_synth"/>
</dbReference>
<evidence type="ECO:0000313" key="12">
    <source>
        <dbReference type="EMBL" id="KXB00481.1"/>
    </source>
</evidence>
<dbReference type="PANTHER" id="PTHR11587:SF2">
    <property type="entry name" value="ARGININOSUCCINATE SYNTHASE"/>
    <property type="match status" value="1"/>
</dbReference>
<keyword evidence="6 9" id="KW-0028">Amino-acid biosynthesis</keyword>
<feature type="domain" description="Arginosuccinate synthase-like N-terminal" evidence="10">
    <location>
        <begin position="2"/>
        <end position="162"/>
    </location>
</feature>
<keyword evidence="8 9" id="KW-0067">ATP-binding</keyword>
<accession>A0A133V227</accession>
<dbReference type="PATRIC" id="fig|1698272.3.peg.274"/>
<dbReference type="SUPFAM" id="SSF69864">
    <property type="entry name" value="Argininosuccinate synthetase, C-terminal domain"/>
    <property type="match status" value="1"/>
</dbReference>
<dbReference type="GO" id="GO:0000053">
    <property type="term" value="P:argininosuccinate metabolic process"/>
    <property type="evidence" value="ECO:0007669"/>
    <property type="project" value="TreeGrafter"/>
</dbReference>
<dbReference type="CDD" id="cd01999">
    <property type="entry name" value="ASS"/>
    <property type="match status" value="1"/>
</dbReference>
<dbReference type="InterPro" id="IPR048268">
    <property type="entry name" value="Arginosuc_syn_C"/>
</dbReference>
<dbReference type="InterPro" id="IPR014729">
    <property type="entry name" value="Rossmann-like_a/b/a_fold"/>
</dbReference>
<feature type="binding site" evidence="9">
    <location>
        <position position="124"/>
    </location>
    <ligand>
        <name>L-citrulline</name>
        <dbReference type="ChEBI" id="CHEBI:57743"/>
    </ligand>
</feature>
<dbReference type="InterPro" id="IPR024074">
    <property type="entry name" value="AS_cat/multimer_dom_body"/>
</dbReference>
<gene>
    <name evidence="9" type="primary">argG</name>
    <name evidence="12" type="ORF">AKJ42_00460</name>
</gene>
<evidence type="ECO:0000313" key="13">
    <source>
        <dbReference type="Proteomes" id="UP000070520"/>
    </source>
</evidence>
<dbReference type="UniPathway" id="UPA00068">
    <property type="reaction ID" value="UER00113"/>
</dbReference>
<evidence type="ECO:0000256" key="2">
    <source>
        <dbReference type="ARBA" id="ARBA00011881"/>
    </source>
</evidence>
<keyword evidence="9" id="KW-0963">Cytoplasm</keyword>
<evidence type="ECO:0000256" key="5">
    <source>
        <dbReference type="ARBA" id="ARBA00022598"/>
    </source>
</evidence>
<keyword evidence="4 9" id="KW-0055">Arginine biosynthesis</keyword>
<dbReference type="EMBL" id="LHXW01000003">
    <property type="protein sequence ID" value="KXB00481.1"/>
    <property type="molecule type" value="Genomic_DNA"/>
</dbReference>
<comment type="catalytic activity">
    <reaction evidence="9">
        <text>L-citrulline + L-aspartate + ATP = 2-(N(omega)-L-arginino)succinate + AMP + diphosphate + H(+)</text>
        <dbReference type="Rhea" id="RHEA:10932"/>
        <dbReference type="ChEBI" id="CHEBI:15378"/>
        <dbReference type="ChEBI" id="CHEBI:29991"/>
        <dbReference type="ChEBI" id="CHEBI:30616"/>
        <dbReference type="ChEBI" id="CHEBI:33019"/>
        <dbReference type="ChEBI" id="CHEBI:57472"/>
        <dbReference type="ChEBI" id="CHEBI:57743"/>
        <dbReference type="ChEBI" id="CHEBI:456215"/>
        <dbReference type="EC" id="6.3.4.5"/>
    </reaction>
</comment>
<feature type="binding site" evidence="9">
    <location>
        <position position="181"/>
    </location>
    <ligand>
        <name>L-citrulline</name>
        <dbReference type="ChEBI" id="CHEBI:57743"/>
    </ligand>
</feature>
<evidence type="ECO:0000256" key="7">
    <source>
        <dbReference type="ARBA" id="ARBA00022741"/>
    </source>
</evidence>
<evidence type="ECO:0000259" key="10">
    <source>
        <dbReference type="Pfam" id="PF00764"/>
    </source>
</evidence>
<dbReference type="PANTHER" id="PTHR11587">
    <property type="entry name" value="ARGININOSUCCINATE SYNTHASE"/>
    <property type="match status" value="1"/>
</dbReference>
<proteinExistence type="inferred from homology"/>
<comment type="pathway">
    <text evidence="1 9">Amino-acid biosynthesis; L-arginine biosynthesis; L-arginine from L-ornithine and carbamoyl phosphate: step 2/3.</text>
</comment>
<dbReference type="NCBIfam" id="TIGR00032">
    <property type="entry name" value="argG"/>
    <property type="match status" value="1"/>
</dbReference>
<dbReference type="Pfam" id="PF20979">
    <property type="entry name" value="Arginosuc_syn_C"/>
    <property type="match status" value="1"/>
</dbReference>
<evidence type="ECO:0000256" key="3">
    <source>
        <dbReference type="ARBA" id="ARBA00012286"/>
    </source>
</evidence>
<dbReference type="GO" id="GO:0000050">
    <property type="term" value="P:urea cycle"/>
    <property type="evidence" value="ECO:0007669"/>
    <property type="project" value="TreeGrafter"/>
</dbReference>
<dbReference type="Proteomes" id="UP000070520">
    <property type="component" value="Unassembled WGS sequence"/>
</dbReference>
<evidence type="ECO:0000256" key="6">
    <source>
        <dbReference type="ARBA" id="ARBA00022605"/>
    </source>
</evidence>
<comment type="caution">
    <text evidence="12">The sequence shown here is derived from an EMBL/GenBank/DDBJ whole genome shotgun (WGS) entry which is preliminary data.</text>
</comment>
<dbReference type="NCBIfam" id="NF001770">
    <property type="entry name" value="PRK00509.1"/>
    <property type="match status" value="1"/>
</dbReference>
<dbReference type="NCBIfam" id="NF010392">
    <property type="entry name" value="PRK13820.1"/>
    <property type="match status" value="1"/>
</dbReference>
<dbReference type="PROSITE" id="PS00565">
    <property type="entry name" value="ARGININOSUCCIN_SYN_2"/>
    <property type="match status" value="1"/>
</dbReference>
<feature type="binding site" evidence="9">
    <location>
        <position position="256"/>
    </location>
    <ligand>
        <name>L-citrulline</name>
        <dbReference type="ChEBI" id="CHEBI:57743"/>
    </ligand>
</feature>
<evidence type="ECO:0000256" key="9">
    <source>
        <dbReference type="HAMAP-Rule" id="MF_00005"/>
    </source>
</evidence>
<evidence type="ECO:0000256" key="4">
    <source>
        <dbReference type="ARBA" id="ARBA00022571"/>
    </source>
</evidence>
<feature type="binding site" evidence="9">
    <location>
        <position position="120"/>
    </location>
    <ligand>
        <name>L-aspartate</name>
        <dbReference type="ChEBI" id="CHEBI:29991"/>
    </ligand>
</feature>
<dbReference type="FunFam" id="3.40.50.620:FF:000019">
    <property type="entry name" value="Argininosuccinate synthase"/>
    <property type="match status" value="1"/>
</dbReference>
<comment type="caution">
    <text evidence="9">Lacks conserved residue(s) required for the propagation of feature annotation.</text>
</comment>
<dbReference type="GO" id="GO:0004055">
    <property type="term" value="F:argininosuccinate synthase activity"/>
    <property type="evidence" value="ECO:0007669"/>
    <property type="project" value="UniProtKB-UniRule"/>
</dbReference>
<feature type="binding site" evidence="9">
    <location>
        <position position="172"/>
    </location>
    <ligand>
        <name>L-citrulline</name>
        <dbReference type="ChEBI" id="CHEBI:57743"/>
    </ligand>
</feature>
<dbReference type="EC" id="6.3.4.5" evidence="3 9"/>
<organism evidence="12 13">
    <name type="scientific">candidate division MSBL1 archaeon SCGC-AAA261C02</name>
    <dbReference type="NCBI Taxonomy" id="1698272"/>
    <lineage>
        <taxon>Archaea</taxon>
        <taxon>Methanobacteriati</taxon>
        <taxon>Methanobacteriota</taxon>
        <taxon>candidate division MSBL1</taxon>
    </lineage>
</organism>
<sequence length="393" mass="44032">MKVVLAFSGGLDTSVCLKLLQDKYEADVVTLAVNVGQDPEKLEEIKEKAEKLGAIKHKSFDLTKEFVENYVFKSIKANGLYEGYPLSTALARYPIAVRLVKEAHKEKADAVAHGCTGKGNDQFRFDTTISLQDPDLEIIAPVRELNLTRSWEIGYAKEQGIPIPVDIDQPYSIDENLWGRSIEGGNLEDPKNEPPEEIYELTQSPSEAPDPEVIEVEFEEGIPINLNGKKMDGVSLITKLNQIAGEHGVGRIDMIEDRALGLKSRENYEAPAATVILTAHKALEKLVLTRDELKFKESVDSLWADLVYRGSWFDPLREDLDAFIDNTQERVTGQVRVKLDHGSARVVSLESPFSLHEPELVSFEEFGFDQQESTGAIKFQSLQGRIFRKRQGE</sequence>
<evidence type="ECO:0000256" key="1">
    <source>
        <dbReference type="ARBA" id="ARBA00004967"/>
    </source>
</evidence>
<dbReference type="AlphaFoldDB" id="A0A133V227"/>
<dbReference type="PROSITE" id="PS00564">
    <property type="entry name" value="ARGININOSUCCIN_SYN_1"/>
    <property type="match status" value="1"/>
</dbReference>
<dbReference type="GO" id="GO:0006526">
    <property type="term" value="P:L-arginine biosynthetic process"/>
    <property type="evidence" value="ECO:0007669"/>
    <property type="project" value="UniProtKB-UniRule"/>
</dbReference>